<organism evidence="3 4">
    <name type="scientific">Lacticaseibacillus zeae</name>
    <name type="common">Lactobacillus zeae</name>
    <dbReference type="NCBI Taxonomy" id="57037"/>
    <lineage>
        <taxon>Bacteria</taxon>
        <taxon>Bacillati</taxon>
        <taxon>Bacillota</taxon>
        <taxon>Bacilli</taxon>
        <taxon>Lactobacillales</taxon>
        <taxon>Lactobacillaceae</taxon>
        <taxon>Lacticaseibacillus</taxon>
    </lineage>
</organism>
<evidence type="ECO:0000313" key="3">
    <source>
        <dbReference type="EMBL" id="TLF39331.1"/>
    </source>
</evidence>
<dbReference type="Proteomes" id="UP000309885">
    <property type="component" value="Unassembled WGS sequence"/>
</dbReference>
<dbReference type="NCBIfam" id="NF037970">
    <property type="entry name" value="vanZ_1"/>
    <property type="match status" value="1"/>
</dbReference>
<evidence type="ECO:0000313" key="4">
    <source>
        <dbReference type="Proteomes" id="UP000309885"/>
    </source>
</evidence>
<reference evidence="3 4" key="1">
    <citation type="submission" date="2019-05" db="EMBL/GenBank/DDBJ databases">
        <title>Genome-based reclassification of Lactobacillus casei as Lactobacillus casei subsp. casei. subsp.nov., description of Lactobacillus casei subsp. zeae subsp. nov., and emended description of Lactobacillus casei.</title>
        <authorList>
            <person name="Huang C.-H."/>
        </authorList>
    </citation>
    <scope>NUCLEOTIDE SEQUENCE [LARGE SCALE GENOMIC DNA]</scope>
    <source>
        <strain evidence="3 4">CRBIP24.44</strain>
    </source>
</reference>
<protein>
    <submittedName>
        <fullName evidence="3">VanZ family protein</fullName>
    </submittedName>
</protein>
<keyword evidence="1" id="KW-0472">Membrane</keyword>
<dbReference type="InterPro" id="IPR006976">
    <property type="entry name" value="VanZ-like"/>
</dbReference>
<dbReference type="Pfam" id="PF04892">
    <property type="entry name" value="VanZ"/>
    <property type="match status" value="1"/>
</dbReference>
<name>A0A5R8LQ35_LACZE</name>
<dbReference type="EMBL" id="VBWO01000006">
    <property type="protein sequence ID" value="TLF39331.1"/>
    <property type="molecule type" value="Genomic_DNA"/>
</dbReference>
<dbReference type="InterPro" id="IPR016747">
    <property type="entry name" value="Phosphotransbutyrylase"/>
</dbReference>
<accession>A0A5R8LQ35</accession>
<evidence type="ECO:0000259" key="2">
    <source>
        <dbReference type="Pfam" id="PF04892"/>
    </source>
</evidence>
<keyword evidence="1" id="KW-0812">Transmembrane</keyword>
<keyword evidence="1" id="KW-1133">Transmembrane helix</keyword>
<comment type="caution">
    <text evidence="3">The sequence shown here is derived from an EMBL/GenBank/DDBJ whole genome shotgun (WGS) entry which is preliminary data.</text>
</comment>
<gene>
    <name evidence="3" type="ORF">FEI15_07705</name>
</gene>
<proteinExistence type="predicted"/>
<evidence type="ECO:0000256" key="1">
    <source>
        <dbReference type="SAM" id="Phobius"/>
    </source>
</evidence>
<sequence>MHSFKRHWGLWLTAVLLFILFVSSSMTYKEQTTVPLMERLLQSEPFKPFLSTIHFDYAGETQSVAEVGYFKFVEFFIRKGAHVTIFFLLGLGLTQGTFMYQKNRWLHWPLVTLSCTGIAAFDEFHQMLTGGRTPLFQDVMLDTVAAAIAVTVMWGWLWWRRKRR</sequence>
<dbReference type="RefSeq" id="WP_138130906.1">
    <property type="nucleotide sequence ID" value="NZ_VBWO01000006.1"/>
</dbReference>
<dbReference type="PIRSF" id="PIRSF019083">
    <property type="entry name" value="UCP019083_VanZ"/>
    <property type="match status" value="1"/>
</dbReference>
<dbReference type="AlphaFoldDB" id="A0A5R8LQ35"/>
<feature type="transmembrane region" description="Helical" evidence="1">
    <location>
        <begin position="141"/>
        <end position="159"/>
    </location>
</feature>
<feature type="domain" description="VanZ-like" evidence="2">
    <location>
        <begin position="12"/>
        <end position="154"/>
    </location>
</feature>
<feature type="transmembrane region" description="Helical" evidence="1">
    <location>
        <begin position="105"/>
        <end position="121"/>
    </location>
</feature>
<feature type="transmembrane region" description="Helical" evidence="1">
    <location>
        <begin position="75"/>
        <end position="93"/>
    </location>
</feature>